<keyword evidence="1" id="KW-0233">DNA recombination</keyword>
<feature type="region of interest" description="Disordered" evidence="2">
    <location>
        <begin position="50"/>
        <end position="80"/>
    </location>
</feature>
<dbReference type="GO" id="GO:0015074">
    <property type="term" value="P:DNA integration"/>
    <property type="evidence" value="ECO:0007669"/>
    <property type="project" value="InterPro"/>
</dbReference>
<dbReference type="Proteomes" id="UP000477488">
    <property type="component" value="Unassembled WGS sequence"/>
</dbReference>
<evidence type="ECO:0000313" key="3">
    <source>
        <dbReference type="EMBL" id="MSS27819.1"/>
    </source>
</evidence>
<dbReference type="Gene3D" id="1.10.443.10">
    <property type="entry name" value="Intergrase catalytic core"/>
    <property type="match status" value="1"/>
</dbReference>
<dbReference type="EMBL" id="VUMH01000005">
    <property type="protein sequence ID" value="MSS27819.1"/>
    <property type="molecule type" value="Genomic_DNA"/>
</dbReference>
<sequence length="80" mass="9015">MASPKYRITPYSLRHVMLTEALEYEADVKAVAEVMGHANPTMLPRVFGTRGSACAKRRSMPRRDRGSSRNRQYFGRGGGR</sequence>
<accession>A0A6L5XL66</accession>
<dbReference type="GO" id="GO:0003677">
    <property type="term" value="F:DNA binding"/>
    <property type="evidence" value="ECO:0007669"/>
    <property type="project" value="InterPro"/>
</dbReference>
<evidence type="ECO:0000256" key="1">
    <source>
        <dbReference type="ARBA" id="ARBA00023172"/>
    </source>
</evidence>
<comment type="caution">
    <text evidence="3">The sequence shown here is derived from an EMBL/GenBank/DDBJ whole genome shotgun (WGS) entry which is preliminary data.</text>
</comment>
<organism evidence="3 4">
    <name type="scientific">Desulfovibrio porci</name>
    <dbReference type="NCBI Taxonomy" id="2605782"/>
    <lineage>
        <taxon>Bacteria</taxon>
        <taxon>Pseudomonadati</taxon>
        <taxon>Thermodesulfobacteriota</taxon>
        <taxon>Desulfovibrionia</taxon>
        <taxon>Desulfovibrionales</taxon>
        <taxon>Desulfovibrionaceae</taxon>
        <taxon>Desulfovibrio</taxon>
    </lineage>
</organism>
<keyword evidence="4" id="KW-1185">Reference proteome</keyword>
<dbReference type="GO" id="GO:0006310">
    <property type="term" value="P:DNA recombination"/>
    <property type="evidence" value="ECO:0007669"/>
    <property type="project" value="UniProtKB-KW"/>
</dbReference>
<dbReference type="InterPro" id="IPR011010">
    <property type="entry name" value="DNA_brk_join_enz"/>
</dbReference>
<evidence type="ECO:0000256" key="2">
    <source>
        <dbReference type="SAM" id="MobiDB-lite"/>
    </source>
</evidence>
<dbReference type="SUPFAM" id="SSF56349">
    <property type="entry name" value="DNA breaking-rejoining enzymes"/>
    <property type="match status" value="1"/>
</dbReference>
<protein>
    <submittedName>
        <fullName evidence="3">Tyrosine-type recombinase/integrase</fullName>
    </submittedName>
</protein>
<reference evidence="3 4" key="1">
    <citation type="submission" date="2019-09" db="EMBL/GenBank/DDBJ databases">
        <title>In-depth cultivation of the pig gut microbiome towards novel bacterial diversity and tailored functional studies.</title>
        <authorList>
            <person name="Wylensek D."/>
            <person name="Hitch T.C.A."/>
            <person name="Clavel T."/>
        </authorList>
    </citation>
    <scope>NUCLEOTIDE SEQUENCE [LARGE SCALE GENOMIC DNA]</scope>
    <source>
        <strain evidence="3 4">PG-178-WT-4</strain>
    </source>
</reference>
<dbReference type="InterPro" id="IPR013762">
    <property type="entry name" value="Integrase-like_cat_sf"/>
</dbReference>
<dbReference type="AlphaFoldDB" id="A0A6L5XL66"/>
<evidence type="ECO:0000313" key="4">
    <source>
        <dbReference type="Proteomes" id="UP000477488"/>
    </source>
</evidence>
<proteinExistence type="predicted"/>
<gene>
    <name evidence="3" type="ORF">FYJ44_07080</name>
</gene>
<name>A0A6L5XL66_9BACT</name>
<dbReference type="RefSeq" id="WP_154510629.1">
    <property type="nucleotide sequence ID" value="NZ_DBFWWU010000028.1"/>
</dbReference>